<dbReference type="RefSeq" id="WP_046763152.1">
    <property type="nucleotide sequence ID" value="NZ_LBIC01000003.1"/>
</dbReference>
<name>A0A0M3AWI2_9SPHN</name>
<accession>A0A0M3AWI2</accession>
<evidence type="ECO:0000313" key="2">
    <source>
        <dbReference type="EMBL" id="KKW92944.1"/>
    </source>
</evidence>
<dbReference type="AlphaFoldDB" id="A0A0M3AWI2"/>
<proteinExistence type="predicted"/>
<feature type="region of interest" description="Disordered" evidence="1">
    <location>
        <begin position="1"/>
        <end position="30"/>
    </location>
</feature>
<gene>
    <name evidence="2" type="ORF">YP76_08650</name>
</gene>
<feature type="compositionally biased region" description="Basic residues" evidence="1">
    <location>
        <begin position="14"/>
        <end position="24"/>
    </location>
</feature>
<dbReference type="PATRIC" id="fig|56193.3.peg.1789"/>
<protein>
    <submittedName>
        <fullName evidence="2">Uncharacterized protein</fullName>
    </submittedName>
</protein>
<evidence type="ECO:0000313" key="3">
    <source>
        <dbReference type="Proteomes" id="UP000033874"/>
    </source>
</evidence>
<evidence type="ECO:0000256" key="1">
    <source>
        <dbReference type="SAM" id="MobiDB-lite"/>
    </source>
</evidence>
<dbReference type="Proteomes" id="UP000033874">
    <property type="component" value="Unassembled WGS sequence"/>
</dbReference>
<organism evidence="2 3">
    <name type="scientific">Sphingobium chungbukense</name>
    <dbReference type="NCBI Taxonomy" id="56193"/>
    <lineage>
        <taxon>Bacteria</taxon>
        <taxon>Pseudomonadati</taxon>
        <taxon>Pseudomonadota</taxon>
        <taxon>Alphaproteobacteria</taxon>
        <taxon>Sphingomonadales</taxon>
        <taxon>Sphingomonadaceae</taxon>
        <taxon>Sphingobium</taxon>
    </lineage>
</organism>
<sequence length="130" mass="14217">MASKAPRSAPIPRVTRRRRLRRDKRQPQPVPTLAALLTVIPSLSRAELGRLVQRMIDHMDQMDGDPDLEQEGMEDDWVRHKADGPGCPISDPGGGNVEDEGQINEVAPYTGPIAVSTARTAAERGESKAQ</sequence>
<comment type="caution">
    <text evidence="2">The sequence shown here is derived from an EMBL/GenBank/DDBJ whole genome shotgun (WGS) entry which is preliminary data.</text>
</comment>
<dbReference type="EMBL" id="LBIC01000003">
    <property type="protein sequence ID" value="KKW92944.1"/>
    <property type="molecule type" value="Genomic_DNA"/>
</dbReference>
<feature type="region of interest" description="Disordered" evidence="1">
    <location>
        <begin position="81"/>
        <end position="101"/>
    </location>
</feature>
<dbReference type="STRING" id="56193.YP76_08650"/>
<reference evidence="2 3" key="1">
    <citation type="submission" date="2015-04" db="EMBL/GenBank/DDBJ databases">
        <title>Genome sequence of aromatic hydrocarbons-degrading Sphingobium chungbukense DJ77.</title>
        <authorList>
            <person name="Kim Y.-C."/>
            <person name="Chae J.-C."/>
        </authorList>
    </citation>
    <scope>NUCLEOTIDE SEQUENCE [LARGE SCALE GENOMIC DNA]</scope>
    <source>
        <strain evidence="2 3">DJ77</strain>
    </source>
</reference>
<keyword evidence="3" id="KW-1185">Reference proteome</keyword>